<gene>
    <name evidence="1" type="ORF">E2C01_011656</name>
</gene>
<name>A0A5B7DBW1_PORTR</name>
<sequence length="70" mass="7795">MNHCPLHFLQTEFQSVLQEPWCPPSLDGTRCSISPWKCSEEVCAPSLDGTMCCAIPPWKVQRGSGFSLPE</sequence>
<proteinExistence type="predicted"/>
<accession>A0A5B7DBW1</accession>
<evidence type="ECO:0000313" key="2">
    <source>
        <dbReference type="Proteomes" id="UP000324222"/>
    </source>
</evidence>
<protein>
    <submittedName>
        <fullName evidence="1">Uncharacterized protein</fullName>
    </submittedName>
</protein>
<comment type="caution">
    <text evidence="1">The sequence shown here is derived from an EMBL/GenBank/DDBJ whole genome shotgun (WGS) entry which is preliminary data.</text>
</comment>
<reference evidence="1 2" key="1">
    <citation type="submission" date="2019-05" db="EMBL/GenBank/DDBJ databases">
        <title>Another draft genome of Portunus trituberculatus and its Hox gene families provides insights of decapod evolution.</title>
        <authorList>
            <person name="Jeong J.-H."/>
            <person name="Song I."/>
            <person name="Kim S."/>
            <person name="Choi T."/>
            <person name="Kim D."/>
            <person name="Ryu S."/>
            <person name="Kim W."/>
        </authorList>
    </citation>
    <scope>NUCLEOTIDE SEQUENCE [LARGE SCALE GENOMIC DNA]</scope>
    <source>
        <tissue evidence="1">Muscle</tissue>
    </source>
</reference>
<dbReference type="EMBL" id="VSRR010000709">
    <property type="protein sequence ID" value="MPC18763.1"/>
    <property type="molecule type" value="Genomic_DNA"/>
</dbReference>
<dbReference type="Proteomes" id="UP000324222">
    <property type="component" value="Unassembled WGS sequence"/>
</dbReference>
<dbReference type="AlphaFoldDB" id="A0A5B7DBW1"/>
<organism evidence="1 2">
    <name type="scientific">Portunus trituberculatus</name>
    <name type="common">Swimming crab</name>
    <name type="synonym">Neptunus trituberculatus</name>
    <dbReference type="NCBI Taxonomy" id="210409"/>
    <lineage>
        <taxon>Eukaryota</taxon>
        <taxon>Metazoa</taxon>
        <taxon>Ecdysozoa</taxon>
        <taxon>Arthropoda</taxon>
        <taxon>Crustacea</taxon>
        <taxon>Multicrustacea</taxon>
        <taxon>Malacostraca</taxon>
        <taxon>Eumalacostraca</taxon>
        <taxon>Eucarida</taxon>
        <taxon>Decapoda</taxon>
        <taxon>Pleocyemata</taxon>
        <taxon>Brachyura</taxon>
        <taxon>Eubrachyura</taxon>
        <taxon>Portunoidea</taxon>
        <taxon>Portunidae</taxon>
        <taxon>Portuninae</taxon>
        <taxon>Portunus</taxon>
    </lineage>
</organism>
<keyword evidence="2" id="KW-1185">Reference proteome</keyword>
<evidence type="ECO:0000313" key="1">
    <source>
        <dbReference type="EMBL" id="MPC18763.1"/>
    </source>
</evidence>